<dbReference type="Proteomes" id="UP000187499">
    <property type="component" value="Chromosome"/>
</dbReference>
<accession>A0A1P8Q155</accession>
<proteinExistence type="predicted"/>
<evidence type="ECO:0000313" key="2">
    <source>
        <dbReference type="Proteomes" id="UP000187499"/>
    </source>
</evidence>
<gene>
    <name evidence="1" type="ORF">BTM29_02880</name>
</gene>
<keyword evidence="2" id="KW-1185">Reference proteome</keyword>
<dbReference type="EMBL" id="CP019323">
    <property type="protein sequence ID" value="APX71566.1"/>
    <property type="molecule type" value="Genomic_DNA"/>
</dbReference>
<dbReference type="KEGG" id="lalw:BTM29_02880"/>
<sequence length="132" mass="15376">MSPESITIFPYKPFDIEYGMTIFNLQNEEEFSNLLFNLNQLKKHEAFIDDVDQYIHFYVDEEDNLKTSLKQVAMLGDLTSYNINSVGNLKLVFQKIVADNQVINRDKLESLNKLTNLFLIPSMVTTKIFIMI</sequence>
<name>A0A1P8Q155_9LACO</name>
<dbReference type="OrthoDB" id="2310204at2"/>
<protein>
    <submittedName>
        <fullName evidence="1">Uncharacterized protein</fullName>
    </submittedName>
</protein>
<dbReference type="AlphaFoldDB" id="A0A1P8Q155"/>
<evidence type="ECO:0000313" key="1">
    <source>
        <dbReference type="EMBL" id="APX71566.1"/>
    </source>
</evidence>
<dbReference type="RefSeq" id="WP_076614070.1">
    <property type="nucleotide sequence ID" value="NZ_CP019323.1"/>
</dbReference>
<organism evidence="1 2">
    <name type="scientific">Companilactobacillus allii</name>
    <dbReference type="NCBI Taxonomy" id="1847728"/>
    <lineage>
        <taxon>Bacteria</taxon>
        <taxon>Bacillati</taxon>
        <taxon>Bacillota</taxon>
        <taxon>Bacilli</taxon>
        <taxon>Lactobacillales</taxon>
        <taxon>Lactobacillaceae</taxon>
        <taxon>Companilactobacillus</taxon>
    </lineage>
</organism>
<reference evidence="2" key="1">
    <citation type="submission" date="2016-12" db="EMBL/GenBank/DDBJ databases">
        <authorList>
            <person name="Jung M.Y."/>
            <person name="Lee S.H."/>
        </authorList>
    </citation>
    <scope>NUCLEOTIDE SEQUENCE [LARGE SCALE GENOMIC DNA]</scope>
    <source>
        <strain evidence="2">WiKim39</strain>
    </source>
</reference>
<dbReference type="STRING" id="1847728.BTM29_02880"/>